<gene>
    <name evidence="3" type="ORF">NX782_21400</name>
</gene>
<protein>
    <submittedName>
        <fullName evidence="3">Serine protease</fullName>
    </submittedName>
</protein>
<evidence type="ECO:0000256" key="2">
    <source>
        <dbReference type="SAM" id="SignalP"/>
    </source>
</evidence>
<sequence>MRPLPFATLLFLACSLAGAAPVAQKSSPGTGGGKPVPQPPLVIPPGAPPATTPPAPGPGETDETAALPTPSTAAQDLYSAAKGDLLQIRMLLKNGRSQSTVGSGFLVGTSNLVLTNYHVVSQMALDPDVYVGEYVDTDGKTGPVELLAVDVLHDLAVVRVNREGTGFFQVPDHPVRLTQGQYLYSLGNPLDLGFAISEGAYNGVITRSFYDQLIFTGPINSGMSGGPSVTVSGTVAGINVSKRRDGESVSFLVPVRYAQELLRKVAAQSRPPKNFNPLIAQQLLAHQRDMIDRLLAEPLSIKTMGPYHVPVRESQQLRCWGRSNFRLEAEYTGDSVSCAMEAAIYVSDTQQTGHVSMSHTYLRSASMHPLQFAALASSQFRVDRIGSSRDTRLTRPACTEQFVHTASLPLRAVTCVRAYRKFAGLYNFTLLTASNDDGNASLQSRLDLAGVSFENGMRATRAFLSALGRSRPRAPAQAARR</sequence>
<dbReference type="Gene3D" id="2.40.10.120">
    <property type="match status" value="1"/>
</dbReference>
<comment type="caution">
    <text evidence="3">The sequence shown here is derived from an EMBL/GenBank/DDBJ whole genome shotgun (WGS) entry which is preliminary data.</text>
</comment>
<keyword evidence="3" id="KW-0378">Hydrolase</keyword>
<dbReference type="Pfam" id="PF13365">
    <property type="entry name" value="Trypsin_2"/>
    <property type="match status" value="1"/>
</dbReference>
<accession>A0ABT2AC12</accession>
<proteinExistence type="predicted"/>
<dbReference type="EMBL" id="JANUGX010000030">
    <property type="protein sequence ID" value="MCS0591753.1"/>
    <property type="molecule type" value="Genomic_DNA"/>
</dbReference>
<feature type="compositionally biased region" description="Pro residues" evidence="1">
    <location>
        <begin position="36"/>
        <end position="57"/>
    </location>
</feature>
<dbReference type="SUPFAM" id="SSF50494">
    <property type="entry name" value="Trypsin-like serine proteases"/>
    <property type="match status" value="1"/>
</dbReference>
<keyword evidence="3" id="KW-0645">Protease</keyword>
<dbReference type="InterPro" id="IPR001940">
    <property type="entry name" value="Peptidase_S1C"/>
</dbReference>
<name>A0ABT2AC12_9BURK</name>
<keyword evidence="4" id="KW-1185">Reference proteome</keyword>
<dbReference type="PRINTS" id="PR00834">
    <property type="entry name" value="PROTEASES2C"/>
</dbReference>
<evidence type="ECO:0000313" key="4">
    <source>
        <dbReference type="Proteomes" id="UP001205560"/>
    </source>
</evidence>
<dbReference type="PANTHER" id="PTHR43019">
    <property type="entry name" value="SERINE ENDOPROTEASE DEGS"/>
    <property type="match status" value="1"/>
</dbReference>
<dbReference type="RefSeq" id="WP_258847517.1">
    <property type="nucleotide sequence ID" value="NZ_JANUGX010000030.1"/>
</dbReference>
<reference evidence="3 4" key="1">
    <citation type="submission" date="2022-08" db="EMBL/GenBank/DDBJ databases">
        <title>Reclassification of Massilia species as members of the genera Telluria, Duganella, Pseudoduganella, Mokoshia gen. nov. and Zemynaea gen. nov. using orthogonal and non-orthogonal genome-based approaches.</title>
        <authorList>
            <person name="Bowman J.P."/>
        </authorList>
    </citation>
    <scope>NUCLEOTIDE SEQUENCE [LARGE SCALE GENOMIC DNA]</scope>
    <source>
        <strain evidence="3 4">LMG 28164</strain>
    </source>
</reference>
<evidence type="ECO:0000256" key="1">
    <source>
        <dbReference type="SAM" id="MobiDB-lite"/>
    </source>
</evidence>
<feature type="region of interest" description="Disordered" evidence="1">
    <location>
        <begin position="22"/>
        <end position="68"/>
    </location>
</feature>
<feature type="chain" id="PRO_5045248790" evidence="2">
    <location>
        <begin position="20"/>
        <end position="481"/>
    </location>
</feature>
<dbReference type="InterPro" id="IPR009003">
    <property type="entry name" value="Peptidase_S1_PA"/>
</dbReference>
<evidence type="ECO:0000313" key="3">
    <source>
        <dbReference type="EMBL" id="MCS0591753.1"/>
    </source>
</evidence>
<organism evidence="3 4">
    <name type="scientific">Massilia norwichensis</name>
    <dbReference type="NCBI Taxonomy" id="1442366"/>
    <lineage>
        <taxon>Bacteria</taxon>
        <taxon>Pseudomonadati</taxon>
        <taxon>Pseudomonadota</taxon>
        <taxon>Betaproteobacteria</taxon>
        <taxon>Burkholderiales</taxon>
        <taxon>Oxalobacteraceae</taxon>
        <taxon>Telluria group</taxon>
        <taxon>Massilia</taxon>
    </lineage>
</organism>
<feature type="signal peptide" evidence="2">
    <location>
        <begin position="1"/>
        <end position="19"/>
    </location>
</feature>
<dbReference type="GO" id="GO:0008233">
    <property type="term" value="F:peptidase activity"/>
    <property type="evidence" value="ECO:0007669"/>
    <property type="project" value="UniProtKB-KW"/>
</dbReference>
<dbReference type="GO" id="GO:0006508">
    <property type="term" value="P:proteolysis"/>
    <property type="evidence" value="ECO:0007669"/>
    <property type="project" value="UniProtKB-KW"/>
</dbReference>
<keyword evidence="2" id="KW-0732">Signal</keyword>
<dbReference type="Proteomes" id="UP001205560">
    <property type="component" value="Unassembled WGS sequence"/>
</dbReference>
<dbReference type="PANTHER" id="PTHR43019:SF23">
    <property type="entry name" value="PROTEASE DO-LIKE 5, CHLOROPLASTIC"/>
    <property type="match status" value="1"/>
</dbReference>